<reference evidence="3" key="1">
    <citation type="journal article" date="2019" name="Int. J. Syst. Evol. Microbiol.">
        <title>The Global Catalogue of Microorganisms (GCM) 10K type strain sequencing project: providing services to taxonomists for standard genome sequencing and annotation.</title>
        <authorList>
            <consortium name="The Broad Institute Genomics Platform"/>
            <consortium name="The Broad Institute Genome Sequencing Center for Infectious Disease"/>
            <person name="Wu L."/>
            <person name="Ma J."/>
        </authorList>
    </citation>
    <scope>NUCLEOTIDE SEQUENCE [LARGE SCALE GENOMIC DNA]</scope>
    <source>
        <strain evidence="3">TBRC 1826</strain>
    </source>
</reference>
<keyword evidence="1" id="KW-0175">Coiled coil</keyword>
<dbReference type="Proteomes" id="UP001595847">
    <property type="component" value="Unassembled WGS sequence"/>
</dbReference>
<dbReference type="RefSeq" id="WP_378532691.1">
    <property type="nucleotide sequence ID" value="NZ_JBHSBH010000007.1"/>
</dbReference>
<evidence type="ECO:0000256" key="1">
    <source>
        <dbReference type="SAM" id="Coils"/>
    </source>
</evidence>
<keyword evidence="3" id="KW-1185">Reference proteome</keyword>
<feature type="coiled-coil region" evidence="1">
    <location>
        <begin position="105"/>
        <end position="132"/>
    </location>
</feature>
<proteinExistence type="predicted"/>
<accession>A0ABV8FKH6</accession>
<name>A0ABV8FKH6_9ACTN</name>
<sequence>MGLGGNGDTVTWRFDVRIDRDPTWRPFDTQHFAGVEDHDMTGLNHLWDCWDDPAEVAVRELDDALEPITREVSGSAVIADLRMRLWIPDEDAKDEPDIVLQASRKQLAVGRLRAATTEVKEAEAELARSRQHLRDRIVAAHAKDRLPPPVIALEAGDGLDEDVTTYLEGYSIIADIRRALPSTWSHHDPWPQVEDYYTHWGRDAVYWCGDLRMSLSAHGEVTLSMNPAAQDYGCTYVDIDSDPEAAEQAAADERSRLAQRAHAGAEVVVAALRQRRFVLYADHGAHAGAADLAASTVQAHRAASGSGGRLGSALALPALGSG</sequence>
<evidence type="ECO:0000313" key="3">
    <source>
        <dbReference type="Proteomes" id="UP001595847"/>
    </source>
</evidence>
<gene>
    <name evidence="2" type="ORF">ACFOVU_11505</name>
</gene>
<dbReference type="EMBL" id="JBHSBH010000007">
    <property type="protein sequence ID" value="MFC3996545.1"/>
    <property type="molecule type" value="Genomic_DNA"/>
</dbReference>
<comment type="caution">
    <text evidence="2">The sequence shown here is derived from an EMBL/GenBank/DDBJ whole genome shotgun (WGS) entry which is preliminary data.</text>
</comment>
<organism evidence="2 3">
    <name type="scientific">Nocardiopsis sediminis</name>
    <dbReference type="NCBI Taxonomy" id="1778267"/>
    <lineage>
        <taxon>Bacteria</taxon>
        <taxon>Bacillati</taxon>
        <taxon>Actinomycetota</taxon>
        <taxon>Actinomycetes</taxon>
        <taxon>Streptosporangiales</taxon>
        <taxon>Nocardiopsidaceae</taxon>
        <taxon>Nocardiopsis</taxon>
    </lineage>
</organism>
<evidence type="ECO:0000313" key="2">
    <source>
        <dbReference type="EMBL" id="MFC3996545.1"/>
    </source>
</evidence>
<protein>
    <submittedName>
        <fullName evidence="2">Uncharacterized protein</fullName>
    </submittedName>
</protein>